<dbReference type="InterPro" id="IPR000577">
    <property type="entry name" value="Carb_kinase_FGGY"/>
</dbReference>
<organism evidence="6 7">
    <name type="scientific">Lacticaseibacillus paracasei subsp. paracasei CNCM I-4270</name>
    <dbReference type="NCBI Taxonomy" id="1256202"/>
    <lineage>
        <taxon>Bacteria</taxon>
        <taxon>Bacillati</taxon>
        <taxon>Bacillota</taxon>
        <taxon>Bacilli</taxon>
        <taxon>Lactobacillales</taxon>
        <taxon>Lactobacillaceae</taxon>
        <taxon>Lacticaseibacillus</taxon>
    </lineage>
</organism>
<feature type="domain" description="Carbohydrate kinase FGGY N-terminal" evidence="4">
    <location>
        <begin position="5"/>
        <end position="109"/>
    </location>
</feature>
<dbReference type="GO" id="GO:0016301">
    <property type="term" value="F:kinase activity"/>
    <property type="evidence" value="ECO:0007669"/>
    <property type="project" value="UniProtKB-KW"/>
</dbReference>
<evidence type="ECO:0000313" key="7">
    <source>
        <dbReference type="Proteomes" id="UP000014249"/>
    </source>
</evidence>
<comment type="similarity">
    <text evidence="1">Belongs to the FGGY kinase family.</text>
</comment>
<dbReference type="GO" id="GO:0005975">
    <property type="term" value="P:carbohydrate metabolic process"/>
    <property type="evidence" value="ECO:0007669"/>
    <property type="project" value="InterPro"/>
</dbReference>
<evidence type="ECO:0000256" key="3">
    <source>
        <dbReference type="ARBA" id="ARBA00022777"/>
    </source>
</evidence>
<feature type="domain" description="Carbohydrate kinase FGGY N-terminal" evidence="4">
    <location>
        <begin position="122"/>
        <end position="214"/>
    </location>
</feature>
<evidence type="ECO:0000259" key="4">
    <source>
        <dbReference type="Pfam" id="PF00370"/>
    </source>
</evidence>
<accession>A0A8E0IEN7</accession>
<sequence>MTKNYFIGIDGGSQSTKVTIFDAKGIPVVSVQDRLPSLDTPQPGIVEYPEDSLWESLCRALKRLLAKFSGDLDDIAGVGLGSIRFCRAYLKTDGTLAYPVLSWMDDRVSRPFDGKIPDVAYITASTGYLTVRLTGNFNDTAANYQGMWPIDTDTWDWDESKLKDFNVTRNMLFNLMMPGDRLGLVTAYASKVTGLPVNLPVYATANDKAVEALGAGMLSDDTAVISLGTYITGMVSGTGNKQSAKNFWTNFGSEPRRYLYESNGIRRGMWTVSWFKEMLGDAYTAAASKKGKSAEEVLNLEAEKVPVGSDGLITILDWLAPVEEPFRKGAILGFDGRQSRAHMYRSILEAIGMTMGANVKAMTDELDIDLSRIVITGGGSNSDLFMQIFADVFGIPTTRNVVNDAAGIGAAICAAVGEGYYSNFKDAIAKMVKVDKTFLPDTKSHKLYQQFYTNVYSKVRPQTDPIFKKTFEMFG</sequence>
<dbReference type="PANTHER" id="PTHR43095">
    <property type="entry name" value="SUGAR KINASE"/>
    <property type="match status" value="1"/>
</dbReference>
<evidence type="ECO:0000256" key="2">
    <source>
        <dbReference type="ARBA" id="ARBA00022679"/>
    </source>
</evidence>
<dbReference type="SUPFAM" id="SSF53067">
    <property type="entry name" value="Actin-like ATPase domain"/>
    <property type="match status" value="2"/>
</dbReference>
<keyword evidence="3" id="KW-0418">Kinase</keyword>
<dbReference type="InterPro" id="IPR018485">
    <property type="entry name" value="FGGY_C"/>
</dbReference>
<comment type="caution">
    <text evidence="6">The sequence shown here is derived from an EMBL/GenBank/DDBJ whole genome shotgun (WGS) entry which is preliminary data.</text>
</comment>
<dbReference type="Pfam" id="PF02782">
    <property type="entry name" value="FGGY_C"/>
    <property type="match status" value="1"/>
</dbReference>
<dbReference type="InterPro" id="IPR043129">
    <property type="entry name" value="ATPase_NBD"/>
</dbReference>
<reference evidence="6 7" key="1">
    <citation type="journal article" date="2013" name="PLoS ONE">
        <title>Lactobacillus paracasei comparative genomics: towards species pan-genome definition and exploitation of diversity.</title>
        <authorList>
            <person name="Smokvina T."/>
            <person name="Wels M."/>
            <person name="Polka J."/>
            <person name="Chervaux C."/>
            <person name="Brisse S."/>
            <person name="Boekhorst J."/>
            <person name="van Hylckama Vlieg J.E."/>
            <person name="Siezen R.J."/>
        </authorList>
    </citation>
    <scope>NUCLEOTIDE SEQUENCE [LARGE SCALE GENOMIC DNA]</scope>
    <source>
        <strain evidence="6 7">CNCM I-4270</strain>
    </source>
</reference>
<dbReference type="PIRSF" id="PIRSF000538">
    <property type="entry name" value="GlpK"/>
    <property type="match status" value="1"/>
</dbReference>
<dbReference type="InterPro" id="IPR018484">
    <property type="entry name" value="FGGY_N"/>
</dbReference>
<dbReference type="PANTHER" id="PTHR43095:SF5">
    <property type="entry name" value="XYLULOSE KINASE"/>
    <property type="match status" value="1"/>
</dbReference>
<feature type="domain" description="Carbohydrate kinase FGGY C-terminal" evidence="5">
    <location>
        <begin position="223"/>
        <end position="416"/>
    </location>
</feature>
<dbReference type="Proteomes" id="UP000014249">
    <property type="component" value="Unassembled WGS sequence"/>
</dbReference>
<evidence type="ECO:0000259" key="5">
    <source>
        <dbReference type="Pfam" id="PF02782"/>
    </source>
</evidence>
<name>A0A8E0IEN7_LACPA</name>
<dbReference type="EMBL" id="ANJX01000430">
    <property type="protein sequence ID" value="EPC49970.1"/>
    <property type="molecule type" value="Genomic_DNA"/>
</dbReference>
<protein>
    <recommendedName>
        <fullName evidence="8">Sugar kinase</fullName>
    </recommendedName>
</protein>
<proteinExistence type="inferred from homology"/>
<dbReference type="InterPro" id="IPR050406">
    <property type="entry name" value="FGGY_Carb_Kinase"/>
</dbReference>
<evidence type="ECO:0000313" key="6">
    <source>
        <dbReference type="EMBL" id="EPC49970.1"/>
    </source>
</evidence>
<keyword evidence="2" id="KW-0808">Transferase</keyword>
<dbReference type="CDD" id="cd07779">
    <property type="entry name" value="ASKHA_NBD_FGGY_YgcE-like"/>
    <property type="match status" value="1"/>
</dbReference>
<evidence type="ECO:0008006" key="8">
    <source>
        <dbReference type="Google" id="ProtNLM"/>
    </source>
</evidence>
<gene>
    <name evidence="6" type="ORF">Lpp77_16082</name>
</gene>
<dbReference type="Gene3D" id="3.30.420.40">
    <property type="match status" value="3"/>
</dbReference>
<dbReference type="Pfam" id="PF00370">
    <property type="entry name" value="FGGY_N"/>
    <property type="match status" value="2"/>
</dbReference>
<evidence type="ECO:0000256" key="1">
    <source>
        <dbReference type="ARBA" id="ARBA00009156"/>
    </source>
</evidence>
<dbReference type="AlphaFoldDB" id="A0A8E0IEN7"/>